<protein>
    <submittedName>
        <fullName evidence="1">Uncharacterized protein</fullName>
    </submittedName>
</protein>
<dbReference type="RefSeq" id="XP_003657624.1">
    <property type="nucleotide sequence ID" value="XM_003657576.1"/>
</dbReference>
<evidence type="ECO:0000313" key="2">
    <source>
        <dbReference type="Proteomes" id="UP000008181"/>
    </source>
</evidence>
<proteinExistence type="predicted"/>
<dbReference type="EMBL" id="CP003014">
    <property type="protein sequence ID" value="AEO71288.1"/>
    <property type="molecule type" value="Genomic_DNA"/>
</dbReference>
<reference evidence="1 2" key="1">
    <citation type="journal article" date="2011" name="Nat. Biotechnol.">
        <title>Comparative genomic analysis of the thermophilic biomass-degrading fungi Myceliophthora thermophila and Thielavia terrestris.</title>
        <authorList>
            <person name="Berka R.M."/>
            <person name="Grigoriev I.V."/>
            <person name="Otillar R."/>
            <person name="Salamov A."/>
            <person name="Grimwood J."/>
            <person name="Reid I."/>
            <person name="Ishmael N."/>
            <person name="John T."/>
            <person name="Darmond C."/>
            <person name="Moisan M.-C."/>
            <person name="Henrissat B."/>
            <person name="Coutinho P.M."/>
            <person name="Lombard V."/>
            <person name="Natvig D.O."/>
            <person name="Lindquist E."/>
            <person name="Schmutz J."/>
            <person name="Lucas S."/>
            <person name="Harris P."/>
            <person name="Powlowski J."/>
            <person name="Bellemare A."/>
            <person name="Taylor D."/>
            <person name="Butler G."/>
            <person name="de Vries R.P."/>
            <person name="Allijn I.E."/>
            <person name="van den Brink J."/>
            <person name="Ushinsky S."/>
            <person name="Storms R."/>
            <person name="Powell A.J."/>
            <person name="Paulsen I.T."/>
            <person name="Elbourne L.D.H."/>
            <person name="Baker S.E."/>
            <person name="Magnuson J."/>
            <person name="LaBoissiere S."/>
            <person name="Clutterbuck A.J."/>
            <person name="Martinez D."/>
            <person name="Wogulis M."/>
            <person name="de Leon A.L."/>
            <person name="Rey M.W."/>
            <person name="Tsang A."/>
        </authorList>
    </citation>
    <scope>NUCLEOTIDE SEQUENCE [LARGE SCALE GENOMIC DNA]</scope>
    <source>
        <strain evidence="2">ATCC 38088 / NRRL 8126</strain>
    </source>
</reference>
<keyword evidence="2" id="KW-1185">Reference proteome</keyword>
<accession>G2RHH6</accession>
<name>G2RHH6_THETT</name>
<dbReference type="OrthoDB" id="4735138at2759"/>
<organism evidence="1 2">
    <name type="scientific">Thermothielavioides terrestris (strain ATCC 38088 / NRRL 8126)</name>
    <name type="common">Thielavia terrestris</name>
    <dbReference type="NCBI Taxonomy" id="578455"/>
    <lineage>
        <taxon>Eukaryota</taxon>
        <taxon>Fungi</taxon>
        <taxon>Dikarya</taxon>
        <taxon>Ascomycota</taxon>
        <taxon>Pezizomycotina</taxon>
        <taxon>Sordariomycetes</taxon>
        <taxon>Sordariomycetidae</taxon>
        <taxon>Sordariales</taxon>
        <taxon>Chaetomiaceae</taxon>
        <taxon>Thermothielavioides</taxon>
        <taxon>Thermothielavioides terrestris</taxon>
    </lineage>
</organism>
<gene>
    <name evidence="1" type="ORF">THITE_2092797</name>
</gene>
<dbReference type="AlphaFoldDB" id="G2RHH6"/>
<dbReference type="KEGG" id="ttt:THITE_2092797"/>
<dbReference type="HOGENOM" id="CLU_066375_0_0_1"/>
<sequence length="273" mass="29166">MEPPPPSPPPPPAALSPAPISEPLLRAVYASDQTMYPAALPYARLRAWVDAAPDLSISFVSKSRDDAAAADTADTAAVGVVIALPLRRTYWLALLDGRLKESEIDPGRMFPCARGEGCGEDEEQVKEEEVEVGLHVYHIERFGAGQGPVEPGLAGVGAEGRRFSEVALEEVVRRARGRRPGWKVVGLSALTATTAGRRTFQRLGFTPTGYKELFVMKPGEDASGGDAADAGGNLLEMVCQYPGDRREPGEVTGGRVMTGVSEMNVKYIMSQGN</sequence>
<dbReference type="GeneID" id="11522201"/>
<dbReference type="eggNOG" id="ENOG502SEB7">
    <property type="taxonomic scope" value="Eukaryota"/>
</dbReference>
<evidence type="ECO:0000313" key="1">
    <source>
        <dbReference type="EMBL" id="AEO71288.1"/>
    </source>
</evidence>
<dbReference type="Proteomes" id="UP000008181">
    <property type="component" value="Chromosome 6"/>
</dbReference>